<dbReference type="GO" id="GO:0003735">
    <property type="term" value="F:structural constituent of ribosome"/>
    <property type="evidence" value="ECO:0007669"/>
    <property type="project" value="InterPro"/>
</dbReference>
<dbReference type="PANTHER" id="PTHR11722:SF0">
    <property type="entry name" value="LARGE RIBOSOMAL SUBUNIT PROTEIN EL13"/>
    <property type="match status" value="1"/>
</dbReference>
<evidence type="ECO:0000256" key="2">
    <source>
        <dbReference type="ARBA" id="ARBA00022980"/>
    </source>
</evidence>
<comment type="caution">
    <text evidence="5">The sequence shown here is derived from an EMBL/GenBank/DDBJ whole genome shotgun (WGS) entry which is preliminary data.</text>
</comment>
<dbReference type="Pfam" id="PF01294">
    <property type="entry name" value="Ribosomal_L13e"/>
    <property type="match status" value="1"/>
</dbReference>
<protein>
    <recommendedName>
        <fullName evidence="7">60S ribosomal protein L13</fullName>
    </recommendedName>
</protein>
<evidence type="ECO:0008006" key="7">
    <source>
        <dbReference type="Google" id="ProtNLM"/>
    </source>
</evidence>
<dbReference type="PANTHER" id="PTHR11722">
    <property type="entry name" value="60S RIBOSOMAL PROTEIN L13"/>
    <property type="match status" value="1"/>
</dbReference>
<organism evidence="5 6">
    <name type="scientific">Bionectria ochroleuca</name>
    <name type="common">Gliocladium roseum</name>
    <dbReference type="NCBI Taxonomy" id="29856"/>
    <lineage>
        <taxon>Eukaryota</taxon>
        <taxon>Fungi</taxon>
        <taxon>Dikarya</taxon>
        <taxon>Ascomycota</taxon>
        <taxon>Pezizomycotina</taxon>
        <taxon>Sordariomycetes</taxon>
        <taxon>Hypocreomycetidae</taxon>
        <taxon>Hypocreales</taxon>
        <taxon>Bionectriaceae</taxon>
        <taxon>Clonostachys</taxon>
    </lineage>
</organism>
<dbReference type="HAMAP" id="MF_00499">
    <property type="entry name" value="Ribosomal_eL13"/>
    <property type="match status" value="1"/>
</dbReference>
<proteinExistence type="inferred from homology"/>
<dbReference type="GO" id="GO:0006412">
    <property type="term" value="P:translation"/>
    <property type="evidence" value="ECO:0007669"/>
    <property type="project" value="InterPro"/>
</dbReference>
<keyword evidence="2" id="KW-0689">Ribosomal protein</keyword>
<evidence type="ECO:0000256" key="1">
    <source>
        <dbReference type="ARBA" id="ARBA00005640"/>
    </source>
</evidence>
<feature type="compositionally biased region" description="Basic and acidic residues" evidence="4">
    <location>
        <begin position="198"/>
        <end position="215"/>
    </location>
</feature>
<sequence>MAIKHNQKLINNHFRKDWQRRVRTHFDQAGKKKSRRTARQAKAAAVAPRPLDKLRPVVRCPTIRYNRRVRAGRGFTLAEPRYGTHEAGIPKRFAPTVGISVDSRRQNLSEESLKVNVERLKAYKERLIVFPRKSNNPKKGDTKANPRELEKVTLISSALPLPTAAGFSEIKKSDLPAPVEGGAYRALRMARANKRAQGPREKREREKAEAETAKK</sequence>
<feature type="region of interest" description="Disordered" evidence="4">
    <location>
        <begin position="190"/>
        <end position="215"/>
    </location>
</feature>
<reference evidence="5" key="1">
    <citation type="submission" date="2020-10" db="EMBL/GenBank/DDBJ databases">
        <title>High-Quality Genome Resource of Clonostachys rosea strain S41 by Oxford Nanopore Long-Read Sequencing.</title>
        <authorList>
            <person name="Wang H."/>
        </authorList>
    </citation>
    <scope>NUCLEOTIDE SEQUENCE</scope>
    <source>
        <strain evidence="5">S41</strain>
    </source>
</reference>
<comment type="similarity">
    <text evidence="1">Belongs to the eukaryotic ribosomal protein eL13 family.</text>
</comment>
<gene>
    <name evidence="5" type="ORF">IM811_010358</name>
</gene>
<dbReference type="Proteomes" id="UP000616885">
    <property type="component" value="Unassembled WGS sequence"/>
</dbReference>
<dbReference type="AlphaFoldDB" id="A0A8H7NFH8"/>
<evidence type="ECO:0000256" key="4">
    <source>
        <dbReference type="SAM" id="MobiDB-lite"/>
    </source>
</evidence>
<dbReference type="GO" id="GO:0022625">
    <property type="term" value="C:cytosolic large ribosomal subunit"/>
    <property type="evidence" value="ECO:0007669"/>
    <property type="project" value="TreeGrafter"/>
</dbReference>
<dbReference type="Gene3D" id="1.20.5.110">
    <property type="match status" value="1"/>
</dbReference>
<evidence type="ECO:0000313" key="5">
    <source>
        <dbReference type="EMBL" id="KAF9754917.1"/>
    </source>
</evidence>
<dbReference type="GO" id="GO:0003723">
    <property type="term" value="F:RNA binding"/>
    <property type="evidence" value="ECO:0007669"/>
    <property type="project" value="TreeGrafter"/>
</dbReference>
<name>A0A8H7NFH8_BIOOC</name>
<evidence type="ECO:0000313" key="6">
    <source>
        <dbReference type="Proteomes" id="UP000616885"/>
    </source>
</evidence>
<dbReference type="EMBL" id="JADCTT010000003">
    <property type="protein sequence ID" value="KAF9754917.1"/>
    <property type="molecule type" value="Genomic_DNA"/>
</dbReference>
<keyword evidence="3" id="KW-0687">Ribonucleoprotein</keyword>
<accession>A0A8H7NFH8</accession>
<evidence type="ECO:0000256" key="3">
    <source>
        <dbReference type="ARBA" id="ARBA00023274"/>
    </source>
</evidence>
<dbReference type="InterPro" id="IPR001380">
    <property type="entry name" value="Ribosomal_eL13"/>
</dbReference>